<organism evidence="2 3">
    <name type="scientific">Planomonospora venezuelensis</name>
    <dbReference type="NCBI Taxonomy" id="1999"/>
    <lineage>
        <taxon>Bacteria</taxon>
        <taxon>Bacillati</taxon>
        <taxon>Actinomycetota</taxon>
        <taxon>Actinomycetes</taxon>
        <taxon>Streptosporangiales</taxon>
        <taxon>Streptosporangiaceae</taxon>
        <taxon>Planomonospora</taxon>
    </lineage>
</organism>
<proteinExistence type="predicted"/>
<dbReference type="AlphaFoldDB" id="A0A841D9P5"/>
<evidence type="ECO:0000313" key="3">
    <source>
        <dbReference type="Proteomes" id="UP000562352"/>
    </source>
</evidence>
<dbReference type="EMBL" id="JACHJJ010000027">
    <property type="protein sequence ID" value="MBB5966911.1"/>
    <property type="molecule type" value="Genomic_DNA"/>
</dbReference>
<dbReference type="RefSeq" id="WP_184947494.1">
    <property type="nucleotide sequence ID" value="NZ_BAAAWZ010000001.1"/>
</dbReference>
<protein>
    <recommendedName>
        <fullName evidence="4">Secreted protein</fullName>
    </recommendedName>
</protein>
<reference evidence="2 3" key="1">
    <citation type="submission" date="2020-08" db="EMBL/GenBank/DDBJ databases">
        <title>Genomic Encyclopedia of Type Strains, Phase III (KMG-III): the genomes of soil and plant-associated and newly described type strains.</title>
        <authorList>
            <person name="Whitman W."/>
        </authorList>
    </citation>
    <scope>NUCLEOTIDE SEQUENCE [LARGE SCALE GENOMIC DNA]</scope>
    <source>
        <strain evidence="2 3">CECT 3303</strain>
    </source>
</reference>
<feature type="signal peptide" evidence="1">
    <location>
        <begin position="1"/>
        <end position="27"/>
    </location>
</feature>
<keyword evidence="1" id="KW-0732">Signal</keyword>
<accession>A0A841D9P5</accession>
<keyword evidence="3" id="KW-1185">Reference proteome</keyword>
<name>A0A841D9P5_PLAVE</name>
<evidence type="ECO:0000256" key="1">
    <source>
        <dbReference type="SAM" id="SignalP"/>
    </source>
</evidence>
<gene>
    <name evidence="2" type="ORF">FHS22_006210</name>
</gene>
<comment type="caution">
    <text evidence="2">The sequence shown here is derived from an EMBL/GenBank/DDBJ whole genome shotgun (WGS) entry which is preliminary data.</text>
</comment>
<evidence type="ECO:0008006" key="4">
    <source>
        <dbReference type="Google" id="ProtNLM"/>
    </source>
</evidence>
<sequence length="231" mass="22932">MKRLGNLAAAVLLAAAASILAAAPAWAATTTIHRDNAAGAAYAGKVRATLIAPVSVSTSLGTATCNTGNIDAAIQSDGTALNVSGFSFSNSPGPACPNSAGGQSTVSAVGLPWNGGNVTYGAVSGGRDATLTLTNVRVSSVTTGWFGTITCVYRGSGASDSIVLDGFNADNAARPDPSVDQAQARAVNSGLSKVSGSFLCPGTARYSATFQLLGETVAGSGVYDQKLHITS</sequence>
<dbReference type="Proteomes" id="UP000562352">
    <property type="component" value="Unassembled WGS sequence"/>
</dbReference>
<feature type="chain" id="PRO_5032535337" description="Secreted protein" evidence="1">
    <location>
        <begin position="28"/>
        <end position="231"/>
    </location>
</feature>
<evidence type="ECO:0000313" key="2">
    <source>
        <dbReference type="EMBL" id="MBB5966911.1"/>
    </source>
</evidence>